<keyword evidence="3 6" id="KW-0328">Glycosyltransferase</keyword>
<comment type="caution">
    <text evidence="7">The sequence shown here is derived from an EMBL/GenBank/DDBJ whole genome shotgun (WGS) entry which is preliminary data.</text>
</comment>
<evidence type="ECO:0000256" key="6">
    <source>
        <dbReference type="RuleBase" id="RU366017"/>
    </source>
</evidence>
<name>A0A1Y3APA1_EURMA</name>
<dbReference type="AlphaFoldDB" id="A0A1Y3APA1"/>
<organism evidence="7 8">
    <name type="scientific">Euroglyphus maynei</name>
    <name type="common">Mayne's house dust mite</name>
    <dbReference type="NCBI Taxonomy" id="6958"/>
    <lineage>
        <taxon>Eukaryota</taxon>
        <taxon>Metazoa</taxon>
        <taxon>Ecdysozoa</taxon>
        <taxon>Arthropoda</taxon>
        <taxon>Chelicerata</taxon>
        <taxon>Arachnida</taxon>
        <taxon>Acari</taxon>
        <taxon>Acariformes</taxon>
        <taxon>Sarcoptiformes</taxon>
        <taxon>Astigmata</taxon>
        <taxon>Psoroptidia</taxon>
        <taxon>Analgoidea</taxon>
        <taxon>Pyroglyphidae</taxon>
        <taxon>Pyroglyphinae</taxon>
        <taxon>Euroglyphus</taxon>
    </lineage>
</organism>
<keyword evidence="5" id="KW-0472">Membrane</keyword>
<dbReference type="OrthoDB" id="2526284at2759"/>
<comment type="subcellular location">
    <subcellularLocation>
        <location evidence="1">Membrane</location>
    </subcellularLocation>
</comment>
<evidence type="ECO:0000313" key="8">
    <source>
        <dbReference type="Proteomes" id="UP000194236"/>
    </source>
</evidence>
<gene>
    <name evidence="7" type="ORF">BLA29_006203</name>
</gene>
<comment type="similarity">
    <text evidence="2 6">Belongs to the glycosyltransferase 92 family.</text>
</comment>
<evidence type="ECO:0000313" key="7">
    <source>
        <dbReference type="EMBL" id="OTF69306.1"/>
    </source>
</evidence>
<protein>
    <recommendedName>
        <fullName evidence="6">Glycosyltransferase family 92 protein</fullName>
        <ecNumber evidence="6">2.4.1.-</ecNumber>
    </recommendedName>
</protein>
<proteinExistence type="inferred from homology"/>
<evidence type="ECO:0000256" key="4">
    <source>
        <dbReference type="ARBA" id="ARBA00022679"/>
    </source>
</evidence>
<reference evidence="7 8" key="1">
    <citation type="submission" date="2017-03" db="EMBL/GenBank/DDBJ databases">
        <title>Genome Survey of Euroglyphus maynei.</title>
        <authorList>
            <person name="Arlian L.G."/>
            <person name="Morgan M.S."/>
            <person name="Rider S.D."/>
        </authorList>
    </citation>
    <scope>NUCLEOTIDE SEQUENCE [LARGE SCALE GENOMIC DNA]</scope>
    <source>
        <strain evidence="7">Arlian Lab</strain>
        <tissue evidence="7">Whole body</tissue>
    </source>
</reference>
<sequence>MKIIPRAITLTSKPMSCDIGSVENAVRVIHRNDTSDLIKNDVNRNENFTIGICVHAFRYRTYDFSVRLVEWLEMNRLLGASKIYFYVYDATESIYRVLRHYTNETKFDQGSNRMATINITRLAAKH</sequence>
<evidence type="ECO:0000256" key="3">
    <source>
        <dbReference type="ARBA" id="ARBA00022676"/>
    </source>
</evidence>
<keyword evidence="4 6" id="KW-0808">Transferase</keyword>
<dbReference type="GO" id="GO:0016020">
    <property type="term" value="C:membrane"/>
    <property type="evidence" value="ECO:0007669"/>
    <property type="project" value="UniProtKB-SubCell"/>
</dbReference>
<dbReference type="EMBL" id="MUJZ01071171">
    <property type="protein sequence ID" value="OTF69306.1"/>
    <property type="molecule type" value="Genomic_DNA"/>
</dbReference>
<accession>A0A1Y3APA1</accession>
<dbReference type="InterPro" id="IPR008166">
    <property type="entry name" value="Glyco_transf_92"/>
</dbReference>
<keyword evidence="8" id="KW-1185">Reference proteome</keyword>
<dbReference type="EC" id="2.4.1.-" evidence="6"/>
<evidence type="ECO:0000256" key="2">
    <source>
        <dbReference type="ARBA" id="ARBA00007647"/>
    </source>
</evidence>
<evidence type="ECO:0000256" key="5">
    <source>
        <dbReference type="ARBA" id="ARBA00023136"/>
    </source>
</evidence>
<dbReference type="GO" id="GO:0016757">
    <property type="term" value="F:glycosyltransferase activity"/>
    <property type="evidence" value="ECO:0007669"/>
    <property type="project" value="UniProtKB-UniRule"/>
</dbReference>
<dbReference type="Proteomes" id="UP000194236">
    <property type="component" value="Unassembled WGS sequence"/>
</dbReference>
<evidence type="ECO:0000256" key="1">
    <source>
        <dbReference type="ARBA" id="ARBA00004370"/>
    </source>
</evidence>
<dbReference type="Pfam" id="PF01697">
    <property type="entry name" value="Glyco_transf_92"/>
    <property type="match status" value="1"/>
</dbReference>